<feature type="chain" id="PRO_5011965758" description="FHA domain-containing protein" evidence="1">
    <location>
        <begin position="20"/>
        <end position="157"/>
    </location>
</feature>
<proteinExistence type="predicted"/>
<dbReference type="GO" id="GO:0030246">
    <property type="term" value="F:carbohydrate binding"/>
    <property type="evidence" value="ECO:0007669"/>
    <property type="project" value="InterPro"/>
</dbReference>
<evidence type="ECO:0000256" key="1">
    <source>
        <dbReference type="SAM" id="SignalP"/>
    </source>
</evidence>
<gene>
    <name evidence="2" type="ORF">LY90DRAFT_505251</name>
</gene>
<dbReference type="Gene3D" id="2.70.98.10">
    <property type="match status" value="1"/>
</dbReference>
<evidence type="ECO:0000313" key="3">
    <source>
        <dbReference type="Proteomes" id="UP000193920"/>
    </source>
</evidence>
<dbReference type="AlphaFoldDB" id="A0A1Y2DWG9"/>
<keyword evidence="3" id="KW-1185">Reference proteome</keyword>
<name>A0A1Y2DWG9_9FUNG</name>
<organism evidence="2 3">
    <name type="scientific">Neocallimastix californiae</name>
    <dbReference type="NCBI Taxonomy" id="1754190"/>
    <lineage>
        <taxon>Eukaryota</taxon>
        <taxon>Fungi</taxon>
        <taxon>Fungi incertae sedis</taxon>
        <taxon>Chytridiomycota</taxon>
        <taxon>Chytridiomycota incertae sedis</taxon>
        <taxon>Neocallimastigomycetes</taxon>
        <taxon>Neocallimastigales</taxon>
        <taxon>Neocallimastigaceae</taxon>
        <taxon>Neocallimastix</taxon>
    </lineage>
</organism>
<sequence length="157" mass="17975">MIILFISILVTFLASIVSSASLTQNNNSYILKNNYATVVISKKDVKIANDNQKILNRSYIDANVNYHDTQFSEVHLILRLKSNQFSWLQVEDDVDGYLPTAEQQKNCKVISPKETYKMKIGEVIHKDYWTIDALTHDVHGFATKNGLNCWFVTPSME</sequence>
<protein>
    <recommendedName>
        <fullName evidence="4">FHA domain-containing protein</fullName>
    </recommendedName>
</protein>
<evidence type="ECO:0008006" key="4">
    <source>
        <dbReference type="Google" id="ProtNLM"/>
    </source>
</evidence>
<dbReference type="InterPro" id="IPR014718">
    <property type="entry name" value="GH-type_carb-bd"/>
</dbReference>
<evidence type="ECO:0000313" key="2">
    <source>
        <dbReference type="EMBL" id="ORY63597.1"/>
    </source>
</evidence>
<keyword evidence="1" id="KW-0732">Signal</keyword>
<dbReference type="EMBL" id="MCOG01000056">
    <property type="protein sequence ID" value="ORY63597.1"/>
    <property type="molecule type" value="Genomic_DNA"/>
</dbReference>
<accession>A0A1Y2DWG9</accession>
<comment type="caution">
    <text evidence="2">The sequence shown here is derived from an EMBL/GenBank/DDBJ whole genome shotgun (WGS) entry which is preliminary data.</text>
</comment>
<feature type="signal peptide" evidence="1">
    <location>
        <begin position="1"/>
        <end position="19"/>
    </location>
</feature>
<dbReference type="Proteomes" id="UP000193920">
    <property type="component" value="Unassembled WGS sequence"/>
</dbReference>
<reference evidence="2 3" key="1">
    <citation type="submission" date="2016-08" db="EMBL/GenBank/DDBJ databases">
        <title>A Parts List for Fungal Cellulosomes Revealed by Comparative Genomics.</title>
        <authorList>
            <consortium name="DOE Joint Genome Institute"/>
            <person name="Haitjema C.H."/>
            <person name="Gilmore S.P."/>
            <person name="Henske J.K."/>
            <person name="Solomon K.V."/>
            <person name="De Groot R."/>
            <person name="Kuo A."/>
            <person name="Mondo S.J."/>
            <person name="Salamov A.A."/>
            <person name="Labutti K."/>
            <person name="Zhao Z."/>
            <person name="Chiniquy J."/>
            <person name="Barry K."/>
            <person name="Brewer H.M."/>
            <person name="Purvine S.O."/>
            <person name="Wright A.T."/>
            <person name="Boxma B."/>
            <person name="Van Alen T."/>
            <person name="Hackstein J.H."/>
            <person name="Baker S.E."/>
            <person name="Grigoriev I.V."/>
            <person name="O'Malley M.A."/>
        </authorList>
    </citation>
    <scope>NUCLEOTIDE SEQUENCE [LARGE SCALE GENOMIC DNA]</scope>
    <source>
        <strain evidence="2 3">G1</strain>
    </source>
</reference>